<evidence type="ECO:0000256" key="8">
    <source>
        <dbReference type="SAM" id="SignalP"/>
    </source>
</evidence>
<dbReference type="GO" id="GO:0005886">
    <property type="term" value="C:plasma membrane"/>
    <property type="evidence" value="ECO:0007669"/>
    <property type="project" value="UniProtKB-SubCell"/>
</dbReference>
<dbReference type="CDD" id="cd21176">
    <property type="entry name" value="LPMO_auxiliary-like"/>
    <property type="match status" value="1"/>
</dbReference>
<dbReference type="PANTHER" id="PTHR34992:SF1">
    <property type="entry name" value="COPPER ACQUISITION FACTOR BIM1-LIKE DOMAIN-CONTAINING PROTEIN"/>
    <property type="match status" value="1"/>
</dbReference>
<organism evidence="10 11">
    <name type="scientific">Lachnellula cervina</name>
    <dbReference type="NCBI Taxonomy" id="1316786"/>
    <lineage>
        <taxon>Eukaryota</taxon>
        <taxon>Fungi</taxon>
        <taxon>Dikarya</taxon>
        <taxon>Ascomycota</taxon>
        <taxon>Pezizomycotina</taxon>
        <taxon>Leotiomycetes</taxon>
        <taxon>Helotiales</taxon>
        <taxon>Lachnaceae</taxon>
        <taxon>Lachnellula</taxon>
    </lineage>
</organism>
<feature type="signal peptide" evidence="8">
    <location>
        <begin position="1"/>
        <end position="17"/>
    </location>
</feature>
<dbReference type="Proteomes" id="UP000481288">
    <property type="component" value="Unassembled WGS sequence"/>
</dbReference>
<gene>
    <name evidence="10" type="ORF">LCER1_G006386</name>
</gene>
<evidence type="ECO:0000259" key="9">
    <source>
        <dbReference type="Pfam" id="PF20238"/>
    </source>
</evidence>
<dbReference type="OrthoDB" id="2146436at2759"/>
<keyword evidence="7" id="KW-0449">Lipoprotein</keyword>
<evidence type="ECO:0000256" key="5">
    <source>
        <dbReference type="ARBA" id="ARBA00023136"/>
    </source>
</evidence>
<evidence type="ECO:0000256" key="3">
    <source>
        <dbReference type="ARBA" id="ARBA00022622"/>
    </source>
</evidence>
<dbReference type="Pfam" id="PF20238">
    <property type="entry name" value="BIM1-like_dom"/>
    <property type="match status" value="1"/>
</dbReference>
<dbReference type="EMBL" id="QGMG01000636">
    <property type="protein sequence ID" value="TVY52318.1"/>
    <property type="molecule type" value="Genomic_DNA"/>
</dbReference>
<protein>
    <recommendedName>
        <fullName evidence="9">Copper acquisition factor BIM1-like domain-containing protein</fullName>
    </recommendedName>
</protein>
<keyword evidence="2" id="KW-1003">Cell membrane</keyword>
<dbReference type="PANTHER" id="PTHR34992">
    <property type="entry name" value="HYPHAL ANASTAMOSIS-7 PROTEIN"/>
    <property type="match status" value="1"/>
</dbReference>
<keyword evidence="3" id="KW-0336">GPI-anchor</keyword>
<proteinExistence type="predicted"/>
<feature type="chain" id="PRO_5028898436" description="Copper acquisition factor BIM1-like domain-containing protein" evidence="8">
    <location>
        <begin position="18"/>
        <end position="216"/>
    </location>
</feature>
<keyword evidence="11" id="KW-1185">Reference proteome</keyword>
<dbReference type="AlphaFoldDB" id="A0A7D8UPS8"/>
<dbReference type="GO" id="GO:0098552">
    <property type="term" value="C:side of membrane"/>
    <property type="evidence" value="ECO:0007669"/>
    <property type="project" value="UniProtKB-KW"/>
</dbReference>
<evidence type="ECO:0000256" key="6">
    <source>
        <dbReference type="ARBA" id="ARBA00023180"/>
    </source>
</evidence>
<sequence>MKIVLFALAALAPLASAHFKLNYPAARGFVEDNLPQFPCGSFDTPSSNRTVWPVSDGSISLQMGHISANVEVLIGFGNNPGSAFNTVLRKTFTEQGLGAFCMTSFSIPEGVNITDGTNATIQVLTNGDPDGGLYNCADITFSTSAPVPDAGVCTNGTGVKVVAATSTQQPNETTGASTSTSASASATGSKSAAVSALNAGFGGLAMAGAAALAIVL</sequence>
<comment type="caution">
    <text evidence="10">The sequence shown here is derived from an EMBL/GenBank/DDBJ whole genome shotgun (WGS) entry which is preliminary data.</text>
</comment>
<keyword evidence="4 8" id="KW-0732">Signal</keyword>
<dbReference type="InterPro" id="IPR046936">
    <property type="entry name" value="BIM1-like"/>
</dbReference>
<comment type="subcellular location">
    <subcellularLocation>
        <location evidence="1">Cell membrane</location>
        <topology evidence="1">Lipid-anchor</topology>
        <topology evidence="1">GPI-anchor</topology>
    </subcellularLocation>
</comment>
<evidence type="ECO:0000313" key="10">
    <source>
        <dbReference type="EMBL" id="TVY52318.1"/>
    </source>
</evidence>
<keyword evidence="6" id="KW-0325">Glycoprotein</keyword>
<feature type="domain" description="Copper acquisition factor BIM1-like" evidence="9">
    <location>
        <begin position="16"/>
        <end position="158"/>
    </location>
</feature>
<evidence type="ECO:0000256" key="1">
    <source>
        <dbReference type="ARBA" id="ARBA00004609"/>
    </source>
</evidence>
<reference evidence="10 11" key="1">
    <citation type="submission" date="2018-05" db="EMBL/GenBank/DDBJ databases">
        <title>Whole genome sequencing for identification of molecular markers to develop diagnostic detection tools for the regulated plant pathogen Lachnellula willkommii.</title>
        <authorList>
            <person name="Giroux E."/>
            <person name="Bilodeau G."/>
        </authorList>
    </citation>
    <scope>NUCLEOTIDE SEQUENCE [LARGE SCALE GENOMIC DNA]</scope>
    <source>
        <strain evidence="10 11">CBS 625.97</strain>
    </source>
</reference>
<evidence type="ECO:0000256" key="2">
    <source>
        <dbReference type="ARBA" id="ARBA00022475"/>
    </source>
</evidence>
<evidence type="ECO:0000313" key="11">
    <source>
        <dbReference type="Proteomes" id="UP000481288"/>
    </source>
</evidence>
<accession>A0A7D8UPS8</accession>
<dbReference type="InterPro" id="IPR046530">
    <property type="entry name" value="BIM1-like_dom"/>
</dbReference>
<keyword evidence="5" id="KW-0472">Membrane</keyword>
<evidence type="ECO:0000256" key="7">
    <source>
        <dbReference type="ARBA" id="ARBA00023288"/>
    </source>
</evidence>
<evidence type="ECO:0000256" key="4">
    <source>
        <dbReference type="ARBA" id="ARBA00022729"/>
    </source>
</evidence>
<name>A0A7D8UPS8_9HELO</name>